<dbReference type="Pfam" id="PF07022">
    <property type="entry name" value="Phage_CI_repr"/>
    <property type="match status" value="1"/>
</dbReference>
<dbReference type="InterPro" id="IPR010982">
    <property type="entry name" value="Lambda_DNA-bd_dom_sf"/>
</dbReference>
<organism evidence="2 3">
    <name type="scientific">Moraxella catarrhalis</name>
    <name type="common">Branhamella catarrhalis</name>
    <dbReference type="NCBI Taxonomy" id="480"/>
    <lineage>
        <taxon>Bacteria</taxon>
        <taxon>Pseudomonadati</taxon>
        <taxon>Pseudomonadota</taxon>
        <taxon>Gammaproteobacteria</taxon>
        <taxon>Moraxellales</taxon>
        <taxon>Moraxellaceae</taxon>
        <taxon>Moraxella</taxon>
    </lineage>
</organism>
<gene>
    <name evidence="2" type="ORF">AO382_1396</name>
</gene>
<dbReference type="RefSeq" id="WP_064619110.1">
    <property type="nucleotide sequence ID" value="NZ_LXHE01000014.1"/>
</dbReference>
<evidence type="ECO:0000259" key="1">
    <source>
        <dbReference type="Pfam" id="PF07022"/>
    </source>
</evidence>
<protein>
    <recommendedName>
        <fullName evidence="1">Bacteriophage CI repressor N-terminal domain-containing protein</fullName>
    </recommendedName>
</protein>
<dbReference type="Gene3D" id="1.10.260.40">
    <property type="entry name" value="lambda repressor-like DNA-binding domains"/>
    <property type="match status" value="1"/>
</dbReference>
<dbReference type="Proteomes" id="UP000078446">
    <property type="component" value="Unassembled WGS sequence"/>
</dbReference>
<reference evidence="2 3" key="1">
    <citation type="journal article" date="2016" name="Genome Biol. Evol.">
        <title>Comparative Genomic Analyses of the Moraxella catarrhalis Serosensitive and Seroresistant Lineages Demonstrate Their Independent Evolution.</title>
        <authorList>
            <person name="Earl J.P."/>
            <person name="de Vries S.P."/>
            <person name="Ahmed A."/>
            <person name="Powell E."/>
            <person name="Schultz M.P."/>
            <person name="Hermans P.W."/>
            <person name="Hill D.J."/>
            <person name="Zhou Z."/>
            <person name="Constantinidou C.I."/>
            <person name="Hu F.Z."/>
            <person name="Bootsma H.J."/>
            <person name="Ehrlich G.D."/>
        </authorList>
    </citation>
    <scope>NUCLEOTIDE SEQUENCE [LARGE SCALE GENOMIC DNA]</scope>
    <source>
        <strain evidence="2 3">Z7574</strain>
    </source>
</reference>
<feature type="domain" description="Bacteriophage CI repressor N-terminal" evidence="1">
    <location>
        <begin position="12"/>
        <end position="52"/>
    </location>
</feature>
<dbReference type="GO" id="GO:0003677">
    <property type="term" value="F:DNA binding"/>
    <property type="evidence" value="ECO:0007669"/>
    <property type="project" value="InterPro"/>
</dbReference>
<proteinExistence type="predicted"/>
<dbReference type="InterPro" id="IPR010744">
    <property type="entry name" value="Phage_CI_N"/>
</dbReference>
<evidence type="ECO:0000313" key="3">
    <source>
        <dbReference type="Proteomes" id="UP000078446"/>
    </source>
</evidence>
<comment type="caution">
    <text evidence="2">The sequence shown here is derived from an EMBL/GenBank/DDBJ whole genome shotgun (WGS) entry which is preliminary data.</text>
</comment>
<dbReference type="AlphaFoldDB" id="A0A7Z0UXZ9"/>
<name>A0A7Z0UXZ9_MORCA</name>
<evidence type="ECO:0000313" key="2">
    <source>
        <dbReference type="EMBL" id="OAV00246.1"/>
    </source>
</evidence>
<dbReference type="EMBL" id="LXHE01000014">
    <property type="protein sequence ID" value="OAV00246.1"/>
    <property type="molecule type" value="Genomic_DNA"/>
</dbReference>
<dbReference type="GO" id="GO:0045892">
    <property type="term" value="P:negative regulation of DNA-templated transcription"/>
    <property type="evidence" value="ECO:0007669"/>
    <property type="project" value="InterPro"/>
</dbReference>
<sequence>MTVDDLKEFFQVIYDSELTSKLGVSKGTISNWRAQGIPSEKQAMLQVQTEGRLQAKVPPLGSQT</sequence>
<accession>A0A7Z0UXZ9</accession>